<dbReference type="Proteomes" id="UP000230273">
    <property type="component" value="Unassembled WGS sequence"/>
</dbReference>
<organism evidence="2 3">
    <name type="scientific">Candidatus Nealsonbacteria bacterium CG23_combo_of_CG06-09_8_20_14_all_38_19</name>
    <dbReference type="NCBI Taxonomy" id="1974721"/>
    <lineage>
        <taxon>Bacteria</taxon>
        <taxon>Candidatus Nealsoniibacteriota</taxon>
    </lineage>
</organism>
<name>A0A2G9YWB4_9BACT</name>
<reference evidence="2 3" key="1">
    <citation type="submission" date="2017-09" db="EMBL/GenBank/DDBJ databases">
        <title>Depth-based differentiation of microbial function through sediment-hosted aquifers and enrichment of novel symbionts in the deep terrestrial subsurface.</title>
        <authorList>
            <person name="Probst A.J."/>
            <person name="Ladd B."/>
            <person name="Jarett J.K."/>
            <person name="Geller-Mcgrath D.E."/>
            <person name="Sieber C.M."/>
            <person name="Emerson J.B."/>
            <person name="Anantharaman K."/>
            <person name="Thomas B.C."/>
            <person name="Malmstrom R."/>
            <person name="Stieglmeier M."/>
            <person name="Klingl A."/>
            <person name="Woyke T."/>
            <person name="Ryan C.M."/>
            <person name="Banfield J.F."/>
        </authorList>
    </citation>
    <scope>NUCLEOTIDE SEQUENCE [LARGE SCALE GENOMIC DNA]</scope>
    <source>
        <strain evidence="2">CG23_combo_of_CG06-09_8_20_14_all_38_19</strain>
    </source>
</reference>
<keyword evidence="1" id="KW-0472">Membrane</keyword>
<proteinExistence type="predicted"/>
<comment type="caution">
    <text evidence="2">The sequence shown here is derived from an EMBL/GenBank/DDBJ whole genome shotgun (WGS) entry which is preliminary data.</text>
</comment>
<feature type="transmembrane region" description="Helical" evidence="1">
    <location>
        <begin position="16"/>
        <end position="39"/>
    </location>
</feature>
<sequence>MGDPIQLLTNPHFTGFFLVIKIIFILLTFLFIIGIILLLKYSNWLRFRYFADISEITTYRPYGAKKVNKEWAKILARLETGSENEYKLAIMEADSMLDEFLKRMGYTGETLGEKLKPLTASIIPNIDSLWEVHRVRSDIVHDPDYRISMEETRGVLAIYEQTFRHFQILD</sequence>
<gene>
    <name evidence="2" type="ORF">COX36_03020</name>
</gene>
<evidence type="ECO:0000313" key="2">
    <source>
        <dbReference type="EMBL" id="PIP23500.1"/>
    </source>
</evidence>
<dbReference type="EMBL" id="PCRP01000047">
    <property type="protein sequence ID" value="PIP23500.1"/>
    <property type="molecule type" value="Genomic_DNA"/>
</dbReference>
<keyword evidence="1" id="KW-0812">Transmembrane</keyword>
<keyword evidence="1" id="KW-1133">Transmembrane helix</keyword>
<evidence type="ECO:0000256" key="1">
    <source>
        <dbReference type="SAM" id="Phobius"/>
    </source>
</evidence>
<protein>
    <recommendedName>
        <fullName evidence="4">DUF4145 domain-containing protein</fullName>
    </recommendedName>
</protein>
<dbReference type="AlphaFoldDB" id="A0A2G9YWB4"/>
<accession>A0A2G9YWB4</accession>
<evidence type="ECO:0008006" key="4">
    <source>
        <dbReference type="Google" id="ProtNLM"/>
    </source>
</evidence>
<evidence type="ECO:0000313" key="3">
    <source>
        <dbReference type="Proteomes" id="UP000230273"/>
    </source>
</evidence>